<feature type="compositionally biased region" description="Basic and acidic residues" evidence="15">
    <location>
        <begin position="23"/>
        <end position="36"/>
    </location>
</feature>
<keyword evidence="5" id="KW-0716">Sensory transduction</keyword>
<dbReference type="FunFam" id="1.10.510.10:FF:000476">
    <property type="entry name" value="PAS domain-containing protein tyrosine kinase family protein"/>
    <property type="match status" value="1"/>
</dbReference>
<dbReference type="Gene3D" id="3.30.450.20">
    <property type="entry name" value="PAS domain"/>
    <property type="match status" value="1"/>
</dbReference>
<evidence type="ECO:0000259" key="17">
    <source>
        <dbReference type="PROSITE" id="PS50112"/>
    </source>
</evidence>
<feature type="region of interest" description="Disordered" evidence="15">
    <location>
        <begin position="269"/>
        <end position="330"/>
    </location>
</feature>
<evidence type="ECO:0000256" key="14">
    <source>
        <dbReference type="ARBA" id="ARBA00048679"/>
    </source>
</evidence>
<dbReference type="Gene3D" id="3.30.200.20">
    <property type="entry name" value="Phosphorylase Kinase, domain 1"/>
    <property type="match status" value="2"/>
</dbReference>
<dbReference type="InterPro" id="IPR051681">
    <property type="entry name" value="Ser/Thr_Kinases-Pseudokinases"/>
</dbReference>
<dbReference type="GO" id="GO:0004674">
    <property type="term" value="F:protein serine/threonine kinase activity"/>
    <property type="evidence" value="ECO:0007669"/>
    <property type="project" value="UniProtKB-KW"/>
</dbReference>
<evidence type="ECO:0000256" key="7">
    <source>
        <dbReference type="ARBA" id="ARBA00022741"/>
    </source>
</evidence>
<dbReference type="AlphaFoldDB" id="A0AAQ3PMN1"/>
<feature type="region of interest" description="Disordered" evidence="15">
    <location>
        <begin position="23"/>
        <end position="56"/>
    </location>
</feature>
<dbReference type="PRINTS" id="PR00109">
    <property type="entry name" value="TYRKINASE"/>
</dbReference>
<dbReference type="InterPro" id="IPR001245">
    <property type="entry name" value="Ser-Thr/Tyr_kinase_cat_dom"/>
</dbReference>
<keyword evidence="6" id="KW-0808">Transferase</keyword>
<dbReference type="CDD" id="cd13999">
    <property type="entry name" value="STKc_MAP3K-like"/>
    <property type="match status" value="1"/>
</dbReference>
<keyword evidence="10" id="KW-0157">Chromophore</keyword>
<accession>A0AAQ3PMN1</accession>
<dbReference type="NCBIfam" id="TIGR00229">
    <property type="entry name" value="sensory_box"/>
    <property type="match status" value="1"/>
</dbReference>
<evidence type="ECO:0000256" key="13">
    <source>
        <dbReference type="ARBA" id="ARBA00047899"/>
    </source>
</evidence>
<dbReference type="InterPro" id="IPR035965">
    <property type="entry name" value="PAS-like_dom_sf"/>
</dbReference>
<evidence type="ECO:0000256" key="9">
    <source>
        <dbReference type="ARBA" id="ARBA00022840"/>
    </source>
</evidence>
<evidence type="ECO:0000256" key="6">
    <source>
        <dbReference type="ARBA" id="ARBA00022679"/>
    </source>
</evidence>
<dbReference type="CDD" id="cd00130">
    <property type="entry name" value="PAS"/>
    <property type="match status" value="1"/>
</dbReference>
<dbReference type="InterPro" id="IPR000719">
    <property type="entry name" value="Prot_kinase_dom"/>
</dbReference>
<evidence type="ECO:0000313" key="18">
    <source>
        <dbReference type="EMBL" id="WVZ49701.1"/>
    </source>
</evidence>
<comment type="catalytic activity">
    <reaction evidence="13">
        <text>L-threonyl-[protein] + ATP = O-phospho-L-threonyl-[protein] + ADP + H(+)</text>
        <dbReference type="Rhea" id="RHEA:46608"/>
        <dbReference type="Rhea" id="RHEA-COMP:11060"/>
        <dbReference type="Rhea" id="RHEA-COMP:11605"/>
        <dbReference type="ChEBI" id="CHEBI:15378"/>
        <dbReference type="ChEBI" id="CHEBI:30013"/>
        <dbReference type="ChEBI" id="CHEBI:30616"/>
        <dbReference type="ChEBI" id="CHEBI:61977"/>
        <dbReference type="ChEBI" id="CHEBI:456216"/>
        <dbReference type="EC" id="2.7.11.1"/>
    </reaction>
</comment>
<keyword evidence="8" id="KW-0418">Kinase</keyword>
<evidence type="ECO:0000256" key="12">
    <source>
        <dbReference type="ARBA" id="ARBA00023170"/>
    </source>
</evidence>
<dbReference type="SUPFAM" id="SSF56112">
    <property type="entry name" value="Protein kinase-like (PK-like)"/>
    <property type="match status" value="2"/>
</dbReference>
<dbReference type="EC" id="2.7.11.1" evidence="2"/>
<dbReference type="InterPro" id="IPR008271">
    <property type="entry name" value="Ser/Thr_kinase_AS"/>
</dbReference>
<dbReference type="InterPro" id="IPR013767">
    <property type="entry name" value="PAS_fold"/>
</dbReference>
<dbReference type="GO" id="GO:0016020">
    <property type="term" value="C:membrane"/>
    <property type="evidence" value="ECO:0007669"/>
    <property type="project" value="UniProtKB-SubCell"/>
</dbReference>
<evidence type="ECO:0000256" key="1">
    <source>
        <dbReference type="ARBA" id="ARBA00004370"/>
    </source>
</evidence>
<keyword evidence="3" id="KW-0723">Serine/threonine-protein kinase</keyword>
<dbReference type="Gene3D" id="1.10.510.10">
    <property type="entry name" value="Transferase(Phosphotransferase) domain 1"/>
    <property type="match status" value="1"/>
</dbReference>
<dbReference type="GO" id="GO:0005524">
    <property type="term" value="F:ATP binding"/>
    <property type="evidence" value="ECO:0007669"/>
    <property type="project" value="UniProtKB-KW"/>
</dbReference>
<protein>
    <recommendedName>
        <fullName evidence="2">non-specific serine/threonine protein kinase</fullName>
        <ecNumber evidence="2">2.7.11.1</ecNumber>
    </recommendedName>
</protein>
<evidence type="ECO:0000256" key="4">
    <source>
        <dbReference type="ARBA" id="ARBA00022543"/>
    </source>
</evidence>
<dbReference type="PROSITE" id="PS50011">
    <property type="entry name" value="PROTEIN_KINASE_DOM"/>
    <property type="match status" value="1"/>
</dbReference>
<gene>
    <name evidence="18" type="ORF">U9M48_001035</name>
</gene>
<dbReference type="PROSITE" id="PS00108">
    <property type="entry name" value="PROTEIN_KINASE_ST"/>
    <property type="match status" value="1"/>
</dbReference>
<feature type="compositionally biased region" description="Basic and acidic residues" evidence="15">
    <location>
        <begin position="312"/>
        <end position="330"/>
    </location>
</feature>
<reference evidence="18 19" key="1">
    <citation type="submission" date="2024-02" db="EMBL/GenBank/DDBJ databases">
        <title>High-quality chromosome-scale genome assembly of Pensacola bahiagrass (Paspalum notatum Flugge var. saurae).</title>
        <authorList>
            <person name="Vega J.M."/>
            <person name="Podio M."/>
            <person name="Orjuela J."/>
            <person name="Siena L.A."/>
            <person name="Pessino S.C."/>
            <person name="Combes M.C."/>
            <person name="Mariac C."/>
            <person name="Albertini E."/>
            <person name="Pupilli F."/>
            <person name="Ortiz J.P.A."/>
            <person name="Leblanc O."/>
        </authorList>
    </citation>
    <scope>NUCLEOTIDE SEQUENCE [LARGE SCALE GENOMIC DNA]</scope>
    <source>
        <strain evidence="18">R1</strain>
        <tissue evidence="18">Leaf</tissue>
    </source>
</reference>
<keyword evidence="4" id="KW-0600">Photoreceptor protein</keyword>
<keyword evidence="19" id="KW-1185">Reference proteome</keyword>
<dbReference type="SMART" id="SM00220">
    <property type="entry name" value="S_TKc"/>
    <property type="match status" value="1"/>
</dbReference>
<keyword evidence="11" id="KW-0472">Membrane</keyword>
<dbReference type="PANTHER" id="PTHR44329">
    <property type="entry name" value="SERINE/THREONINE-PROTEIN KINASE TNNI3K-RELATED"/>
    <property type="match status" value="1"/>
</dbReference>
<keyword evidence="12" id="KW-0675">Receptor</keyword>
<dbReference type="PANTHER" id="PTHR44329:SF110">
    <property type="entry name" value="PROTEIN KINASE DOMAIN-CONTAINING PROTEIN"/>
    <property type="match status" value="1"/>
</dbReference>
<dbReference type="GO" id="GO:0006355">
    <property type="term" value="P:regulation of DNA-templated transcription"/>
    <property type="evidence" value="ECO:0007669"/>
    <property type="project" value="InterPro"/>
</dbReference>
<evidence type="ECO:0000256" key="2">
    <source>
        <dbReference type="ARBA" id="ARBA00012513"/>
    </source>
</evidence>
<comment type="catalytic activity">
    <reaction evidence="14">
        <text>L-seryl-[protein] + ATP = O-phospho-L-seryl-[protein] + ADP + H(+)</text>
        <dbReference type="Rhea" id="RHEA:17989"/>
        <dbReference type="Rhea" id="RHEA-COMP:9863"/>
        <dbReference type="Rhea" id="RHEA-COMP:11604"/>
        <dbReference type="ChEBI" id="CHEBI:15378"/>
        <dbReference type="ChEBI" id="CHEBI:29999"/>
        <dbReference type="ChEBI" id="CHEBI:30616"/>
        <dbReference type="ChEBI" id="CHEBI:83421"/>
        <dbReference type="ChEBI" id="CHEBI:456216"/>
        <dbReference type="EC" id="2.7.11.1"/>
    </reaction>
</comment>
<dbReference type="SUPFAM" id="SSF55785">
    <property type="entry name" value="PYP-like sensor domain (PAS domain)"/>
    <property type="match status" value="1"/>
</dbReference>
<dbReference type="InterPro" id="IPR000014">
    <property type="entry name" value="PAS"/>
</dbReference>
<evidence type="ECO:0000256" key="15">
    <source>
        <dbReference type="SAM" id="MobiDB-lite"/>
    </source>
</evidence>
<evidence type="ECO:0000313" key="19">
    <source>
        <dbReference type="Proteomes" id="UP001341281"/>
    </source>
</evidence>
<dbReference type="Pfam" id="PF07714">
    <property type="entry name" value="PK_Tyr_Ser-Thr"/>
    <property type="match status" value="1"/>
</dbReference>
<name>A0AAQ3PMN1_PASNO</name>
<evidence type="ECO:0000259" key="16">
    <source>
        <dbReference type="PROSITE" id="PS50011"/>
    </source>
</evidence>
<dbReference type="Proteomes" id="UP001341281">
    <property type="component" value="Chromosome 01"/>
</dbReference>
<evidence type="ECO:0000256" key="3">
    <source>
        <dbReference type="ARBA" id="ARBA00022527"/>
    </source>
</evidence>
<keyword evidence="9" id="KW-0067">ATP-binding</keyword>
<dbReference type="Pfam" id="PF00989">
    <property type="entry name" value="PAS"/>
    <property type="match status" value="1"/>
</dbReference>
<organism evidence="18 19">
    <name type="scientific">Paspalum notatum var. saurae</name>
    <dbReference type="NCBI Taxonomy" id="547442"/>
    <lineage>
        <taxon>Eukaryota</taxon>
        <taxon>Viridiplantae</taxon>
        <taxon>Streptophyta</taxon>
        <taxon>Embryophyta</taxon>
        <taxon>Tracheophyta</taxon>
        <taxon>Spermatophyta</taxon>
        <taxon>Magnoliopsida</taxon>
        <taxon>Liliopsida</taxon>
        <taxon>Poales</taxon>
        <taxon>Poaceae</taxon>
        <taxon>PACMAD clade</taxon>
        <taxon>Panicoideae</taxon>
        <taxon>Andropogonodae</taxon>
        <taxon>Paspaleae</taxon>
        <taxon>Paspalinae</taxon>
        <taxon>Paspalum</taxon>
    </lineage>
</organism>
<sequence>MAAAEELLRKIRELEEGQAELKREISKLVPEPERQAAHAQPSSRRPPPPVRQPSPARGRAVAALSASSSSSRLQRVGRVGLTDRQHIRALHALGQAVHIIAPGGKLLYWNRYAEQMYGYSTSEAVGHDAVELLVHPDDADAANSIIGNIFMGKCWRGKFPVKKKSGERFFIVANNTPLYDDDGSLVGLICLSIDTRTLEDIIGPSTSMKSYTYPAKPRFQVNNRPKYSALNRSFSSESQQPLQSSIASKITTLATKVTSRVRSRIKTGQNCNEQYGGSDVQYSEDDSKEELTCSGTNSPRGDVVHGGFFRENSPRESSKTSSDDFGEGDGRLCKISSRAEELLAKNGISWPWKGHEHNGPGKSHINPSYFYDKQENDQMHQAGPESIVIPDYQDSDSALESKYEVTGSWWSFNNDSMGTIGSSISTNSSGIERADHEADCLDYEILWEDLVIGEQVGQGSCGTVYHAQWYGSDVAVKVFSKQEYSEEMIDTFRQEIRIVDAWNHGKGSYKIVGGHIDLVGSLLIQAWCLYVNGLSRAAKHSYISSITGFLLLLSYRDFEFPDFPVSLMKKLRHPNIILFMGAVASPERLCIITEFLPRGSLFRLLQKNSAKLDPRRRVHMAIDIARGMNYLHHHSPPIVHRDLKSSNLLVDKNWNVKVADFGLSRLKFETFLRTKTGKGTPQWMAPEVLRNEPSDEKSDVYSYGVILWELATQKIPWDNLNTMQVIGAVGFMDQRLDIPSDTDPKWASLIENCWDSDPRKRPSFLEILDRLRDLQKQYSLQAQMQRNATADALLKGSAKISIEEC</sequence>
<feature type="domain" description="Protein kinase" evidence="16">
    <location>
        <begin position="450"/>
        <end position="780"/>
    </location>
</feature>
<evidence type="ECO:0000256" key="11">
    <source>
        <dbReference type="ARBA" id="ARBA00023136"/>
    </source>
</evidence>
<evidence type="ECO:0000256" key="10">
    <source>
        <dbReference type="ARBA" id="ARBA00022991"/>
    </source>
</evidence>
<evidence type="ECO:0000256" key="8">
    <source>
        <dbReference type="ARBA" id="ARBA00022777"/>
    </source>
</evidence>
<dbReference type="EMBL" id="CP144745">
    <property type="protein sequence ID" value="WVZ49701.1"/>
    <property type="molecule type" value="Genomic_DNA"/>
</dbReference>
<feature type="domain" description="PAS" evidence="17">
    <location>
        <begin position="82"/>
        <end position="153"/>
    </location>
</feature>
<dbReference type="InterPro" id="IPR011009">
    <property type="entry name" value="Kinase-like_dom_sf"/>
</dbReference>
<proteinExistence type="predicted"/>
<dbReference type="PROSITE" id="PS50112">
    <property type="entry name" value="PAS"/>
    <property type="match status" value="1"/>
</dbReference>
<dbReference type="SMART" id="SM00091">
    <property type="entry name" value="PAS"/>
    <property type="match status" value="1"/>
</dbReference>
<evidence type="ECO:0000256" key="5">
    <source>
        <dbReference type="ARBA" id="ARBA00022606"/>
    </source>
</evidence>
<keyword evidence="7" id="KW-0547">Nucleotide-binding</keyword>
<comment type="subcellular location">
    <subcellularLocation>
        <location evidence="1">Membrane</location>
    </subcellularLocation>
</comment>
<dbReference type="GO" id="GO:0009881">
    <property type="term" value="F:photoreceptor activity"/>
    <property type="evidence" value="ECO:0007669"/>
    <property type="project" value="UniProtKB-KW"/>
</dbReference>